<dbReference type="AlphaFoldDB" id="A0A0F9FMM2"/>
<reference evidence="1" key="1">
    <citation type="journal article" date="2015" name="Nature">
        <title>Complex archaea that bridge the gap between prokaryotes and eukaryotes.</title>
        <authorList>
            <person name="Spang A."/>
            <person name="Saw J.H."/>
            <person name="Jorgensen S.L."/>
            <person name="Zaremba-Niedzwiedzka K."/>
            <person name="Martijn J."/>
            <person name="Lind A.E."/>
            <person name="van Eijk R."/>
            <person name="Schleper C."/>
            <person name="Guy L."/>
            <person name="Ettema T.J."/>
        </authorList>
    </citation>
    <scope>NUCLEOTIDE SEQUENCE</scope>
</reference>
<evidence type="ECO:0000313" key="1">
    <source>
        <dbReference type="EMBL" id="KKL87498.1"/>
    </source>
</evidence>
<name>A0A0F9FMM2_9ZZZZ</name>
<organism evidence="1">
    <name type="scientific">marine sediment metagenome</name>
    <dbReference type="NCBI Taxonomy" id="412755"/>
    <lineage>
        <taxon>unclassified sequences</taxon>
        <taxon>metagenomes</taxon>
        <taxon>ecological metagenomes</taxon>
    </lineage>
</organism>
<comment type="caution">
    <text evidence="1">The sequence shown here is derived from an EMBL/GenBank/DDBJ whole genome shotgun (WGS) entry which is preliminary data.</text>
</comment>
<protein>
    <submittedName>
        <fullName evidence="1">Uncharacterized protein</fullName>
    </submittedName>
</protein>
<gene>
    <name evidence="1" type="ORF">LCGC14_1934090</name>
</gene>
<sequence length="85" mass="10380">MINTSIKSFYTFNKTHKRYDHSPLLHLHRYGYTEIGCEVYDKGEDPKPIILVKEFIENRNYKDVVYRMTTHTYNQPWIEIYAKFE</sequence>
<proteinExistence type="predicted"/>
<accession>A0A0F9FMM2</accession>
<dbReference type="EMBL" id="LAZR01020819">
    <property type="protein sequence ID" value="KKL87498.1"/>
    <property type="molecule type" value="Genomic_DNA"/>
</dbReference>